<dbReference type="GO" id="GO:0000422">
    <property type="term" value="P:autophagy of mitochondrion"/>
    <property type="evidence" value="ECO:0007669"/>
    <property type="project" value="TreeGrafter"/>
</dbReference>
<dbReference type="InterPro" id="IPR040040">
    <property type="entry name" value="ATG11"/>
</dbReference>
<comment type="subcellular location">
    <subcellularLocation>
        <location evidence="6">Preautophagosomal structure membrane</location>
        <topology evidence="6">Peripheral membrane protein</topology>
    </subcellularLocation>
    <subcellularLocation>
        <location evidence="6">Vacuole membrane</location>
        <topology evidence="6">Peripheral membrane protein</topology>
    </subcellularLocation>
    <text evidence="6">During pexophagy, accumulates in the vacuolar membrane region, where the peroxisomes contact the vacuole.</text>
</comment>
<dbReference type="STRING" id="645134.A0A0L0HSQ6"/>
<sequence>MKVYQAESGILLPTRTFSVTESIDDLRQEIFSLTSTPPHAQILLTPAGVQLKPEMVSEIFANATNKDESVVYVFNRQLLDRKTVMASLMPVSPDLEPPVPLNVLIDINLSDTTTLLDRCNTYSQAFRSHVTYGQATLATLVYHVSVCERSLNEQKAQVEALNIVLTNLKGHSRSLCEAFDAFYLHAQRELAKHTNRLQSFPTDMQALHRLPIHPSIADGNKYLSDYVPEDKLITWADNCRVAHGQLVRKVTALAEAVKSIKSGTDSETSQPFDVNFRQLEAFLADVKDARQRVESKQQRLERDFSRVEDILSEMQASTSSVVSDKITSLDHLHKIHRTEYLPKITEIDTSVRQMASAFIESKVHLSQQLQTRLQSISHIQSQIASVTPTLTGLTNLLNAHIQAFTQLLHVHRMPAAWGATLVEIVRRREFVRVFLAKAKDMAEILARFRTHEEKRREAFKNEIGRYLPPDLVPGLDDRPPICEVSVSNTKDGLPDISREDIADFEKLVTSIHSSMVETEPIGPSASQTHSNHTISKLIATMVKMASQVDATPADFERILSKTGFSERLLRLEEENMRLRAQLQGAADVQPRMLISRSPSSGPSDMRDASQVSMAQMEVIALRNKMAEYEARCAVLETRSQEYDAIAARLVETEQALETERRNTTELRATVYEIGREREQWLRERQESIAMTTAITEENNSIKAEVEKSRSFYDEVREGLEACGRALHRRNEDESTGQNTDSQPDMSSTSTRANATPDEIRRALRELQDDILCQTAQLASMKASITEGDSTSESVEGEIVALLTQVGNLREDLNAAQLHVIELRDHLTATEAREAIVEADLHSTRALLKRAEEDLAMARQKLKSRETDLEVCQGRLTEKEHQALTVQVEADWLKKRVNELEDVVAGLQEDQKQLNDELASRQAELGATEADIEQTRATLAEARQQVSTLMENLHVAETSLLQRNEEMQTMEKEQQNLAGHVASLTEQLARQGEWLNEKTTEMERLVREVGDKESQLQEAVEKSTSLQNHVQEKISEVETLRTTVSQLERNLANVQLEIAEQTQMADALRKQLIDTEGDLAEQTQMVDALRKSLTAIKEDSAAVQIECTKTQGNVRQESEDKSDPIVADIPKKQDCGPVLANTATYMQAAIGQLIAYHEALYSIVTEICGSETAERVLSHASIREILSADGITADPEIPDVLDRVWLSRLSDSIKEAHEKLIQIGTEVDPANAWTQVLERWKDLMEREVPHLRETCVKAKEAGRNKITFKNFRANDLALFLPTRNPKAWAAFNVNSPHFFLSPEVSHAFAERMRNRDYILAFITDIKEHVVDPGDPTSNPFGLATKTRFRLCMARAWEPSK</sequence>
<dbReference type="Pfam" id="PF04108">
    <property type="entry name" value="ATG17_like"/>
    <property type="match status" value="1"/>
</dbReference>
<keyword evidence="12" id="KW-1185">Reference proteome</keyword>
<dbReference type="eggNOG" id="ENOG502QVZE">
    <property type="taxonomic scope" value="Eukaryota"/>
</dbReference>
<evidence type="ECO:0000256" key="4">
    <source>
        <dbReference type="ARBA" id="ARBA00023006"/>
    </source>
</evidence>
<evidence type="ECO:0000256" key="5">
    <source>
        <dbReference type="ARBA" id="ARBA00023054"/>
    </source>
</evidence>
<dbReference type="InterPro" id="IPR019460">
    <property type="entry name" value="Atg11_C"/>
</dbReference>
<feature type="domain" description="Autophagy-related protein 11 C-terminal" evidence="10">
    <location>
        <begin position="1244"/>
        <end position="1349"/>
    </location>
</feature>
<feature type="compositionally biased region" description="Polar residues" evidence="8">
    <location>
        <begin position="735"/>
        <end position="753"/>
    </location>
</feature>
<evidence type="ECO:0000259" key="9">
    <source>
        <dbReference type="Pfam" id="PF04108"/>
    </source>
</evidence>
<feature type="region of interest" description="Disordered" evidence="8">
    <location>
        <begin position="727"/>
        <end position="756"/>
    </location>
</feature>
<keyword evidence="6" id="KW-0472">Membrane</keyword>
<dbReference type="VEuPathDB" id="FungiDB:SPPG_01569"/>
<dbReference type="GO" id="GO:0060090">
    <property type="term" value="F:molecular adaptor activity"/>
    <property type="evidence" value="ECO:0007669"/>
    <property type="project" value="TreeGrafter"/>
</dbReference>
<name>A0A0L0HSQ6_SPIPD</name>
<dbReference type="Pfam" id="PF10377">
    <property type="entry name" value="ATG11"/>
    <property type="match status" value="1"/>
</dbReference>
<evidence type="ECO:0000313" key="12">
    <source>
        <dbReference type="Proteomes" id="UP000053201"/>
    </source>
</evidence>
<dbReference type="GO" id="GO:0034727">
    <property type="term" value="P:piecemeal microautophagy of the nucleus"/>
    <property type="evidence" value="ECO:0007669"/>
    <property type="project" value="TreeGrafter"/>
</dbReference>
<gene>
    <name evidence="11" type="ORF">SPPG_01569</name>
</gene>
<dbReference type="EMBL" id="KQ257451">
    <property type="protein sequence ID" value="KND04133.1"/>
    <property type="molecule type" value="Genomic_DNA"/>
</dbReference>
<accession>A0A0L0HSQ6</accession>
<evidence type="ECO:0000256" key="8">
    <source>
        <dbReference type="SAM" id="MobiDB-lite"/>
    </source>
</evidence>
<feature type="coiled-coil region" evidence="7">
    <location>
        <begin position="561"/>
        <end position="662"/>
    </location>
</feature>
<keyword evidence="4 6" id="KW-0072">Autophagy</keyword>
<evidence type="ECO:0000256" key="2">
    <source>
        <dbReference type="ARBA" id="ARBA00022448"/>
    </source>
</evidence>
<dbReference type="GO" id="GO:1990316">
    <property type="term" value="C:Atg1/ULK1 kinase complex"/>
    <property type="evidence" value="ECO:0007669"/>
    <property type="project" value="TreeGrafter"/>
</dbReference>
<dbReference type="PANTHER" id="PTHR13222:SF1">
    <property type="entry name" value="RB1-INDUCIBLE COILED-COIL PROTEIN 1"/>
    <property type="match status" value="1"/>
</dbReference>
<keyword evidence="3 6" id="KW-0653">Protein transport</keyword>
<evidence type="ECO:0000256" key="1">
    <source>
        <dbReference type="ARBA" id="ARBA00009729"/>
    </source>
</evidence>
<dbReference type="EMBL" id="KQ257451">
    <property type="protein sequence ID" value="KND04132.1"/>
    <property type="molecule type" value="Genomic_DNA"/>
</dbReference>
<dbReference type="OMA" id="AWKSANE"/>
<dbReference type="GO" id="GO:0061709">
    <property type="term" value="P:reticulophagy"/>
    <property type="evidence" value="ECO:0007669"/>
    <property type="project" value="TreeGrafter"/>
</dbReference>
<evidence type="ECO:0000256" key="7">
    <source>
        <dbReference type="SAM" id="Coils"/>
    </source>
</evidence>
<evidence type="ECO:0000256" key="3">
    <source>
        <dbReference type="ARBA" id="ARBA00022927"/>
    </source>
</evidence>
<dbReference type="Proteomes" id="UP000053201">
    <property type="component" value="Unassembled WGS sequence"/>
</dbReference>
<keyword evidence="5 7" id="KW-0175">Coiled coil</keyword>
<organism evidence="11 12">
    <name type="scientific">Spizellomyces punctatus (strain DAOM BR117)</name>
    <dbReference type="NCBI Taxonomy" id="645134"/>
    <lineage>
        <taxon>Eukaryota</taxon>
        <taxon>Fungi</taxon>
        <taxon>Fungi incertae sedis</taxon>
        <taxon>Chytridiomycota</taxon>
        <taxon>Chytridiomycota incertae sedis</taxon>
        <taxon>Chytridiomycetes</taxon>
        <taxon>Spizellomycetales</taxon>
        <taxon>Spizellomycetaceae</taxon>
        <taxon>Spizellomyces</taxon>
    </lineage>
</organism>
<dbReference type="OrthoDB" id="447953at2759"/>
<feature type="domain" description="Autophagy protein ATG17-like" evidence="9">
    <location>
        <begin position="137"/>
        <end position="467"/>
    </location>
</feature>
<evidence type="ECO:0000256" key="6">
    <source>
        <dbReference type="RuleBase" id="RU367075"/>
    </source>
</evidence>
<dbReference type="GeneID" id="27685221"/>
<dbReference type="GO" id="GO:0005774">
    <property type="term" value="C:vacuolar membrane"/>
    <property type="evidence" value="ECO:0007669"/>
    <property type="project" value="UniProtKB-SubCell"/>
</dbReference>
<reference evidence="11 12" key="1">
    <citation type="submission" date="2009-08" db="EMBL/GenBank/DDBJ databases">
        <title>The Genome Sequence of Spizellomyces punctatus strain DAOM BR117.</title>
        <authorList>
            <consortium name="The Broad Institute Genome Sequencing Platform"/>
            <person name="Russ C."/>
            <person name="Cuomo C."/>
            <person name="Shea T."/>
            <person name="Young S.K."/>
            <person name="Zeng Q."/>
            <person name="Koehrsen M."/>
            <person name="Haas B."/>
            <person name="Borodovsky M."/>
            <person name="Guigo R."/>
            <person name="Alvarado L."/>
            <person name="Berlin A."/>
            <person name="Bochicchio J."/>
            <person name="Borenstein D."/>
            <person name="Chapman S."/>
            <person name="Chen Z."/>
            <person name="Engels R."/>
            <person name="Freedman E."/>
            <person name="Gellesch M."/>
            <person name="Goldberg J."/>
            <person name="Griggs A."/>
            <person name="Gujja S."/>
            <person name="Heiman D."/>
            <person name="Hepburn T."/>
            <person name="Howarth C."/>
            <person name="Jen D."/>
            <person name="Larson L."/>
            <person name="Lewis B."/>
            <person name="Mehta T."/>
            <person name="Park D."/>
            <person name="Pearson M."/>
            <person name="Roberts A."/>
            <person name="Saif S."/>
            <person name="Shenoy N."/>
            <person name="Sisk P."/>
            <person name="Stolte C."/>
            <person name="Sykes S."/>
            <person name="Thomson T."/>
            <person name="Walk T."/>
            <person name="White J."/>
            <person name="Yandava C."/>
            <person name="Burger G."/>
            <person name="Gray M.W."/>
            <person name="Holland P.W.H."/>
            <person name="King N."/>
            <person name="Lang F.B.F."/>
            <person name="Roger A.J."/>
            <person name="Ruiz-Trillo I."/>
            <person name="Lander E."/>
            <person name="Nusbaum C."/>
        </authorList>
    </citation>
    <scope>NUCLEOTIDE SEQUENCE [LARGE SCALE GENOMIC DNA]</scope>
    <source>
        <strain evidence="11 12">DAOM BR117</strain>
    </source>
</reference>
<comment type="subunit">
    <text evidence="6">Homodimer.</text>
</comment>
<keyword evidence="2 6" id="KW-0813">Transport</keyword>
<dbReference type="RefSeq" id="XP_016612171.1">
    <property type="nucleotide sequence ID" value="XM_016749884.1"/>
</dbReference>
<evidence type="ECO:0000259" key="10">
    <source>
        <dbReference type="Pfam" id="PF10377"/>
    </source>
</evidence>
<dbReference type="GO" id="GO:0034045">
    <property type="term" value="C:phagophore assembly site membrane"/>
    <property type="evidence" value="ECO:0007669"/>
    <property type="project" value="UniProtKB-SubCell"/>
</dbReference>
<dbReference type="GO" id="GO:0015031">
    <property type="term" value="P:protein transport"/>
    <property type="evidence" value="ECO:0007669"/>
    <property type="project" value="UniProtKB-KW"/>
</dbReference>
<dbReference type="GO" id="GO:1903599">
    <property type="term" value="P:positive regulation of autophagy of mitochondrion"/>
    <property type="evidence" value="ECO:0007669"/>
    <property type="project" value="UniProtKB-UniRule"/>
</dbReference>
<dbReference type="PANTHER" id="PTHR13222">
    <property type="entry name" value="RB1-INDUCIBLE COILED-COIL"/>
    <property type="match status" value="1"/>
</dbReference>
<dbReference type="Gene3D" id="1.10.287.1490">
    <property type="match status" value="1"/>
</dbReference>
<comment type="similarity">
    <text evidence="1 6">Belongs to the ATG11 family.</text>
</comment>
<feature type="coiled-coil region" evidence="7">
    <location>
        <begin position="840"/>
        <end position="1098"/>
    </location>
</feature>
<protein>
    <recommendedName>
        <fullName evidence="6">Autophagy-related protein 11</fullName>
    </recommendedName>
</protein>
<proteinExistence type="inferred from homology"/>
<dbReference type="RefSeq" id="XP_016612172.1">
    <property type="nucleotide sequence ID" value="XM_016749885.1"/>
</dbReference>
<dbReference type="GO" id="GO:0034517">
    <property type="term" value="P:ribophagy"/>
    <property type="evidence" value="ECO:0007669"/>
    <property type="project" value="TreeGrafter"/>
</dbReference>
<dbReference type="InterPro" id="IPR045326">
    <property type="entry name" value="ATG17-like_dom"/>
</dbReference>
<dbReference type="GO" id="GO:0000045">
    <property type="term" value="P:autophagosome assembly"/>
    <property type="evidence" value="ECO:0007669"/>
    <property type="project" value="UniProtKB-UniRule"/>
</dbReference>
<comment type="function">
    <text evidence="6">Involved in cytoplasm to vacuole transport (Cvt), pexophagy, mitophagy and nucleophagy. Recruits mitochondria for their selective degradation via autophagy (mitophagy) during starvation. Works as scaffold proteins that recruit ATG proteins to the pre-autophagosome (PAS), the site of vesicle/autophagosome formation. Required for the Cvt vesicles completion.</text>
</comment>
<dbReference type="GO" id="GO:0019901">
    <property type="term" value="F:protein kinase binding"/>
    <property type="evidence" value="ECO:0007669"/>
    <property type="project" value="TreeGrafter"/>
</dbReference>
<keyword evidence="6" id="KW-0926">Vacuole</keyword>
<evidence type="ECO:0000313" key="11">
    <source>
        <dbReference type="EMBL" id="KND04133.1"/>
    </source>
</evidence>